<keyword evidence="1" id="KW-1188">Viral release from host cell</keyword>
<dbReference type="PANTHER" id="PTHR37813:SF1">
    <property type="entry name" value="FELS-2 PROPHAGE PROTEIN"/>
    <property type="match status" value="1"/>
</dbReference>
<dbReference type="EMBL" id="WBOS01000002">
    <property type="protein sequence ID" value="KAB2337658.1"/>
    <property type="molecule type" value="Genomic_DNA"/>
</dbReference>
<organism evidence="5 6">
    <name type="scientific">Cytobacillus depressus</name>
    <dbReference type="NCBI Taxonomy" id="1602942"/>
    <lineage>
        <taxon>Bacteria</taxon>
        <taxon>Bacillati</taxon>
        <taxon>Bacillota</taxon>
        <taxon>Bacilli</taxon>
        <taxon>Bacillales</taxon>
        <taxon>Bacillaceae</taxon>
        <taxon>Cytobacillus</taxon>
    </lineage>
</organism>
<dbReference type="NCBIfam" id="TIGR01760">
    <property type="entry name" value="tape_meas_TP901"/>
    <property type="match status" value="1"/>
</dbReference>
<feature type="transmembrane region" description="Helical" evidence="3">
    <location>
        <begin position="594"/>
        <end position="614"/>
    </location>
</feature>
<evidence type="ECO:0000256" key="3">
    <source>
        <dbReference type="SAM" id="Phobius"/>
    </source>
</evidence>
<dbReference type="OrthoDB" id="28713at2"/>
<dbReference type="Proteomes" id="UP000481030">
    <property type="component" value="Unassembled WGS sequence"/>
</dbReference>
<keyword evidence="3" id="KW-1133">Transmembrane helix</keyword>
<reference evidence="5 6" key="1">
    <citation type="journal article" date="2016" name="Antonie Van Leeuwenhoek">
        <title>Bacillus depressus sp. nov., isolated from soil of a sunflower field.</title>
        <authorList>
            <person name="Wei X."/>
            <person name="Xin D."/>
            <person name="Xin Y."/>
            <person name="Zhang H."/>
            <person name="Wang T."/>
            <person name="Zhang J."/>
        </authorList>
    </citation>
    <scope>NUCLEOTIDE SEQUENCE [LARGE SCALE GENOMIC DNA]</scope>
    <source>
        <strain evidence="5 6">BZ1</strain>
    </source>
</reference>
<dbReference type="InterPro" id="IPR010090">
    <property type="entry name" value="Phage_tape_meas"/>
</dbReference>
<comment type="caution">
    <text evidence="5">The sequence shown here is derived from an EMBL/GenBank/DDBJ whole genome shotgun (WGS) entry which is preliminary data.</text>
</comment>
<evidence type="ECO:0000256" key="1">
    <source>
        <dbReference type="ARBA" id="ARBA00022612"/>
    </source>
</evidence>
<feature type="transmembrane region" description="Helical" evidence="3">
    <location>
        <begin position="564"/>
        <end position="582"/>
    </location>
</feature>
<keyword evidence="6" id="KW-1185">Reference proteome</keyword>
<feature type="transmembrane region" description="Helical" evidence="3">
    <location>
        <begin position="449"/>
        <end position="475"/>
    </location>
</feature>
<feature type="domain" description="Phage tail tape measure protein" evidence="4">
    <location>
        <begin position="95"/>
        <end position="289"/>
    </location>
</feature>
<feature type="coiled-coil region" evidence="2">
    <location>
        <begin position="827"/>
        <end position="859"/>
    </location>
</feature>
<name>A0A6L3V9S3_9BACI</name>
<evidence type="ECO:0000256" key="2">
    <source>
        <dbReference type="SAM" id="Coils"/>
    </source>
</evidence>
<feature type="transmembrane region" description="Helical" evidence="3">
    <location>
        <begin position="404"/>
        <end position="437"/>
    </location>
</feature>
<dbReference type="PANTHER" id="PTHR37813">
    <property type="entry name" value="FELS-2 PROPHAGE PROTEIN"/>
    <property type="match status" value="1"/>
</dbReference>
<evidence type="ECO:0000313" key="5">
    <source>
        <dbReference type="EMBL" id="KAB2337658.1"/>
    </source>
</evidence>
<gene>
    <name evidence="5" type="ORF">F7731_08680</name>
</gene>
<sequence length="1312" mass="140691">MSLLGNLTVGILGNASGMSSTFTQAQNQVRQFGRQMQNIGSDLTTIGSTLTAAVTLPIVGLATASVKSAIDFETAFAGVRKTVDATEKEFAQFKKEILEMSKTIPAAATEIAIVAEAAGQLGIKKENIMGFTRTMVDLGVATNMSSDEAATALARLANITQMPQDQFDRLGATIVDLGNNLATTESEIVAMGLRIAGAGSQVGLTEAQILAFAGALSSVGIEAEAGGSAFSRVMIEIANASANGEDAIKAFSDVAGMSAKDFQKLFKEDSAGAIIAFVEGLDKMSKEGKNVFGVLEDLGLSEIRVRDALLRASGAGDLFRESLEIGTKAWEENVALTKEAEERYKTTASQFQILWNRVKLIGITIGDALIPALLSTLDAMSPLLDMLEQAAEWFKNLDPAIQVIIIAIGAIAAAIGPVLATLGLMITGIGSAITAFAGLSGAIGGAGGAIGILTGPIGIAVAAIVGLGATLVALWKNSETFRDSVTNIFNKVKDVAVQAFGIVASFIGEKIAQIKQFWDENGTQFLAAFENVFNGIMAVVDFVMPGILFIVDMVWTAIKQVIDGALNVIMGLIKVFSGLFTGDFGKMWEGIKQIFLGAIDLIIGWMTLTFVGGLRTLLTNLAKLGVNLVKGMADGIVGLFKAFTTSGQNLAKGFVDSVVGFFRNFVDAVITLFNLFKARGASTFEAFSGVVKSIFTSLGNGLKSLWEGLISFLINGATMIKNGITTAFNAMLSSIKSIWGTVNTTIQNLWGKVMAFFRGIDLRQVGKDIITGLVNGIGSMASAVWNKVKEIADGVSKTIKKVLGIASPSKVTTKLGEETGKGFADGIGKKQKEVEKAAKKNAQAAAKNFKEALDAANYRFKIGEVDAVAHIKSLEKVRANYAKTPDQVRKVNLAILDLEKKYVKELEALQKEKFDSSKNWIDKKKQMNELPLAEELAAWERVQARFKVGSKEREEAEQNIYRVKKEIHDKLTALNDEYVGKMQEINQKLIEGERALNDEYRKAVEDRTRSLYSFAGIFDEIKEKADVSGQQLIENLRGQVTTFAEWSANIKTLAHRGIDEGLLAELRGMGPQAAAEIAALNGLTDSQLQEYTELWRTKNEMARQQATEELEGLKKDTQKKIEELHANSATQLEKLRVKWDLKIKQIRQGSVGEFNAMKSSLTQIGKDSINGMINGLSSMEGALMEKAKSIADAVAATMRSALQIKSPSRVMVQIGNFVGEGLVIGLDDMVSMVTNSAKKLAYATIPNVPNIKIPKINASGGVNAGSGHTPFTGGGLIQNITINSPKHLSPAETARRNLQVSRQLAMEAGLLR</sequence>
<keyword evidence="3" id="KW-0472">Membrane</keyword>
<accession>A0A6L3V9S3</accession>
<keyword evidence="3" id="KW-0812">Transmembrane</keyword>
<proteinExistence type="predicted"/>
<dbReference type="Pfam" id="PF10145">
    <property type="entry name" value="PhageMin_Tail"/>
    <property type="match status" value="1"/>
</dbReference>
<feature type="transmembrane region" description="Helical" evidence="3">
    <location>
        <begin position="532"/>
        <end position="558"/>
    </location>
</feature>
<keyword evidence="2" id="KW-0175">Coiled coil</keyword>
<protein>
    <submittedName>
        <fullName evidence="5">Phage tail tape measure protein</fullName>
    </submittedName>
</protein>
<feature type="coiled-coil region" evidence="2">
    <location>
        <begin position="1096"/>
        <end position="1127"/>
    </location>
</feature>
<dbReference type="RefSeq" id="WP_151534361.1">
    <property type="nucleotide sequence ID" value="NZ_WBOS01000002.1"/>
</dbReference>
<evidence type="ECO:0000259" key="4">
    <source>
        <dbReference type="Pfam" id="PF10145"/>
    </source>
</evidence>
<evidence type="ECO:0000313" key="6">
    <source>
        <dbReference type="Proteomes" id="UP000481030"/>
    </source>
</evidence>